<accession>B0WI92</accession>
<evidence type="ECO:0000313" key="2">
    <source>
        <dbReference type="EMBL" id="EDS28318.1"/>
    </source>
</evidence>
<evidence type="ECO:0000256" key="1">
    <source>
        <dbReference type="SAM" id="MobiDB-lite"/>
    </source>
</evidence>
<gene>
    <name evidence="3" type="primary">6038666</name>
    <name evidence="2" type="ORF">CpipJ_CPIJ007003</name>
</gene>
<keyword evidence="4" id="KW-1185">Reference proteome</keyword>
<feature type="region of interest" description="Disordered" evidence="1">
    <location>
        <begin position="1"/>
        <end position="71"/>
    </location>
</feature>
<proteinExistence type="predicted"/>
<organism>
    <name type="scientific">Culex quinquefasciatus</name>
    <name type="common">Southern house mosquito</name>
    <name type="synonym">Culex pungens</name>
    <dbReference type="NCBI Taxonomy" id="7176"/>
    <lineage>
        <taxon>Eukaryota</taxon>
        <taxon>Metazoa</taxon>
        <taxon>Ecdysozoa</taxon>
        <taxon>Arthropoda</taxon>
        <taxon>Hexapoda</taxon>
        <taxon>Insecta</taxon>
        <taxon>Pterygota</taxon>
        <taxon>Neoptera</taxon>
        <taxon>Endopterygota</taxon>
        <taxon>Diptera</taxon>
        <taxon>Nematocera</taxon>
        <taxon>Culicoidea</taxon>
        <taxon>Culicidae</taxon>
        <taxon>Culicinae</taxon>
        <taxon>Culicini</taxon>
        <taxon>Culex</taxon>
        <taxon>Culex</taxon>
    </lineage>
</organism>
<dbReference type="VEuPathDB" id="VectorBase:CPIJ007003"/>
<dbReference type="HOGENOM" id="CLU_1469620_0_0_1"/>
<dbReference type="KEGG" id="cqu:CpipJ_CPIJ007003"/>
<dbReference type="EMBL" id="DS231945">
    <property type="protein sequence ID" value="EDS28318.1"/>
    <property type="molecule type" value="Genomic_DNA"/>
</dbReference>
<name>B0WI92_CULQU</name>
<dbReference type="Proteomes" id="UP000002320">
    <property type="component" value="Unassembled WGS sequence"/>
</dbReference>
<dbReference type="EnsemblMetazoa" id="CPIJ007003-RA">
    <property type="protein sequence ID" value="CPIJ007003-PA"/>
    <property type="gene ID" value="CPIJ007003"/>
</dbReference>
<dbReference type="AlphaFoldDB" id="B0WI92"/>
<reference evidence="2" key="1">
    <citation type="submission" date="2007-03" db="EMBL/GenBank/DDBJ databases">
        <title>Annotation of Culex pipiens quinquefasciatus.</title>
        <authorList>
            <consortium name="The Broad Institute Genome Sequencing Platform"/>
            <person name="Atkinson P.W."/>
            <person name="Hemingway J."/>
            <person name="Christensen B.M."/>
            <person name="Higgs S."/>
            <person name="Kodira C."/>
            <person name="Hannick L."/>
            <person name="Megy K."/>
            <person name="O'Leary S."/>
            <person name="Pearson M."/>
            <person name="Haas B.J."/>
            <person name="Mauceli E."/>
            <person name="Wortman J.R."/>
            <person name="Lee N.H."/>
            <person name="Guigo R."/>
            <person name="Stanke M."/>
            <person name="Alvarado L."/>
            <person name="Amedeo P."/>
            <person name="Antoine C.H."/>
            <person name="Arensburger P."/>
            <person name="Bidwell S.L."/>
            <person name="Crawford M."/>
            <person name="Camaro F."/>
            <person name="Devon K."/>
            <person name="Engels R."/>
            <person name="Hammond M."/>
            <person name="Howarth C."/>
            <person name="Koehrsen M."/>
            <person name="Lawson D."/>
            <person name="Montgomery P."/>
            <person name="Nene V."/>
            <person name="Nusbaum C."/>
            <person name="Puiu D."/>
            <person name="Romero-Severson J."/>
            <person name="Severson D.W."/>
            <person name="Shumway M."/>
            <person name="Sisk P."/>
            <person name="Stolte C."/>
            <person name="Zeng Q."/>
            <person name="Eisenstadt E."/>
            <person name="Fraser-Liggett C."/>
            <person name="Strausberg R."/>
            <person name="Galagan J."/>
            <person name="Birren B."/>
            <person name="Collins F.H."/>
        </authorList>
    </citation>
    <scope>NUCLEOTIDE SEQUENCE [LARGE SCALE GENOMIC DNA]</scope>
    <source>
        <strain evidence="2">JHB</strain>
    </source>
</reference>
<sequence length="184" mass="20072">MRDNFLQDNFSSDSASGQPGSERSLLPADRSHGFENSEDTTSGTGTRRRRRARGRAEKTRHKNEVTGIDSAGSSVSSSVFDAFKGFAGHLCHDQPEQASLFWGWNPAEGGHTGSAGKGTADEEYAANVKALKLAEATWISEKVKENPVCKLTPIFKITKSIWMRSRPRRVTATHKGVDGRKAGH</sequence>
<protein>
    <submittedName>
        <fullName evidence="2 3">Nucleoporin</fullName>
    </submittedName>
</protein>
<feature type="compositionally biased region" description="Polar residues" evidence="1">
    <location>
        <begin position="1"/>
        <end position="21"/>
    </location>
</feature>
<reference evidence="3" key="2">
    <citation type="submission" date="2020-05" db="UniProtKB">
        <authorList>
            <consortium name="EnsemblMetazoa"/>
        </authorList>
    </citation>
    <scope>IDENTIFICATION</scope>
    <source>
        <strain evidence="3">JHB</strain>
    </source>
</reference>
<evidence type="ECO:0000313" key="4">
    <source>
        <dbReference type="Proteomes" id="UP000002320"/>
    </source>
</evidence>
<dbReference type="InParanoid" id="B0WI92"/>
<evidence type="ECO:0000313" key="3">
    <source>
        <dbReference type="EnsemblMetazoa" id="CPIJ007003-PA"/>
    </source>
</evidence>
<feature type="compositionally biased region" description="Basic residues" evidence="1">
    <location>
        <begin position="46"/>
        <end position="61"/>
    </location>
</feature>